<sequence length="207" mass="22854">MMQKKTTAPITWRVLAGLLLALVLIFSLTGCGPDPEAEAKASLDKTLSAMKSADIKKISKIGGKNSFYDDADKIFGSKDAAQQIMKAMLGHFDYKILSSKKVDDNNVTLRVKMTNVDMNKVVPKWYKDLMSYAAANPAVASDEKAIMAKTFDILKTDVDQAAKDKTFTSKTVTIKMKKVKDKWKFNDADDQILDAMLGGFQNAVKNL</sequence>
<reference evidence="1 2" key="1">
    <citation type="submission" date="2010-12" db="EMBL/GenBank/DDBJ databases">
        <authorList>
            <person name="Muzny D."/>
            <person name="Qin X."/>
            <person name="Deng J."/>
            <person name="Jiang H."/>
            <person name="Liu Y."/>
            <person name="Qu J."/>
            <person name="Song X.-Z."/>
            <person name="Zhang L."/>
            <person name="Thornton R."/>
            <person name="Coyle M."/>
            <person name="Francisco L."/>
            <person name="Jackson L."/>
            <person name="Javaid M."/>
            <person name="Korchina V."/>
            <person name="Kovar C."/>
            <person name="Mata R."/>
            <person name="Mathew T."/>
            <person name="Ngo R."/>
            <person name="Nguyen L."/>
            <person name="Nguyen N."/>
            <person name="Okwuonu G."/>
            <person name="Ongeri F."/>
            <person name="Pham C."/>
            <person name="Simmons D."/>
            <person name="Wilczek-Boney K."/>
            <person name="Hale W."/>
            <person name="Jakkamsetti A."/>
            <person name="Pham P."/>
            <person name="Ruth R."/>
            <person name="San Lucas F."/>
            <person name="Warren J."/>
            <person name="Zhang J."/>
            <person name="Zhao Z."/>
            <person name="Zhou C."/>
            <person name="Zhu D."/>
            <person name="Lee S."/>
            <person name="Bess C."/>
            <person name="Blankenburg K."/>
            <person name="Forbes L."/>
            <person name="Fu Q."/>
            <person name="Gubbala S."/>
            <person name="Hirani K."/>
            <person name="Jayaseelan J.C."/>
            <person name="Lara F."/>
            <person name="Munidasa M."/>
            <person name="Palculict T."/>
            <person name="Patil S."/>
            <person name="Pu L.-L."/>
            <person name="Saada N."/>
            <person name="Tang L."/>
            <person name="Weissenberger G."/>
            <person name="Zhu Y."/>
            <person name="Hemphill L."/>
            <person name="Shang Y."/>
            <person name="Youmans B."/>
            <person name="Ayvaz T."/>
            <person name="Ross M."/>
            <person name="Santibanez J."/>
            <person name="Aqrawi P."/>
            <person name="Gross S."/>
            <person name="Joshi V."/>
            <person name="Fowler G."/>
            <person name="Nazareth L."/>
            <person name="Reid J."/>
            <person name="Worley K."/>
            <person name="Petrosino J."/>
            <person name="Highlander S."/>
            <person name="Gibbs R."/>
        </authorList>
    </citation>
    <scope>NUCLEOTIDE SEQUENCE [LARGE SCALE GENOMIC DNA]</scope>
    <source>
        <strain evidence="1 2">ATCC 23263</strain>
    </source>
</reference>
<proteinExistence type="predicted"/>
<keyword evidence="2" id="KW-1185">Reference proteome</keyword>
<accession>E6MHT7</accession>
<dbReference type="PROSITE" id="PS51257">
    <property type="entry name" value="PROKAR_LIPOPROTEIN"/>
    <property type="match status" value="1"/>
</dbReference>
<protein>
    <recommendedName>
        <fullName evidence="3">DUF5105 domain-containing protein</fullName>
    </recommendedName>
</protein>
<name>E6MHT7_9FIRM</name>
<dbReference type="HOGENOM" id="CLU_1325395_0_0_9"/>
<dbReference type="STRING" id="887929.HMP0721_1642"/>
<evidence type="ECO:0008006" key="3">
    <source>
        <dbReference type="Google" id="ProtNLM"/>
    </source>
</evidence>
<dbReference type="EMBL" id="AEQN01000022">
    <property type="protein sequence ID" value="EFV01261.1"/>
    <property type="molecule type" value="Genomic_DNA"/>
</dbReference>
<gene>
    <name evidence="1" type="ORF">HMP0721_1642</name>
</gene>
<organism evidence="1 2">
    <name type="scientific">Pseudoramibacter alactolyticus ATCC 23263</name>
    <dbReference type="NCBI Taxonomy" id="887929"/>
    <lineage>
        <taxon>Bacteria</taxon>
        <taxon>Bacillati</taxon>
        <taxon>Bacillota</taxon>
        <taxon>Clostridia</taxon>
        <taxon>Eubacteriales</taxon>
        <taxon>Eubacteriaceae</taxon>
        <taxon>Pseudoramibacter</taxon>
    </lineage>
</organism>
<dbReference type="Proteomes" id="UP000004754">
    <property type="component" value="Unassembled WGS sequence"/>
</dbReference>
<comment type="caution">
    <text evidence="1">The sequence shown here is derived from an EMBL/GenBank/DDBJ whole genome shotgun (WGS) entry which is preliminary data.</text>
</comment>
<dbReference type="AlphaFoldDB" id="E6MHT7"/>
<evidence type="ECO:0000313" key="1">
    <source>
        <dbReference type="EMBL" id="EFV01261.1"/>
    </source>
</evidence>
<dbReference type="RefSeq" id="WP_006599064.1">
    <property type="nucleotide sequence ID" value="NZ_GL622359.1"/>
</dbReference>
<evidence type="ECO:0000313" key="2">
    <source>
        <dbReference type="Proteomes" id="UP000004754"/>
    </source>
</evidence>